<dbReference type="Proteomes" id="UP001596152">
    <property type="component" value="Unassembled WGS sequence"/>
</dbReference>
<evidence type="ECO:0000313" key="3">
    <source>
        <dbReference type="Proteomes" id="UP001596152"/>
    </source>
</evidence>
<proteinExistence type="predicted"/>
<keyword evidence="1" id="KW-1133">Transmembrane helix</keyword>
<feature type="transmembrane region" description="Helical" evidence="1">
    <location>
        <begin position="79"/>
        <end position="103"/>
    </location>
</feature>
<accession>A0ABW0FV92</accession>
<keyword evidence="1" id="KW-0812">Transmembrane</keyword>
<dbReference type="EMBL" id="JBHSLF010000025">
    <property type="protein sequence ID" value="MFC5345076.1"/>
    <property type="molecule type" value="Genomic_DNA"/>
</dbReference>
<feature type="transmembrane region" description="Helical" evidence="1">
    <location>
        <begin position="44"/>
        <end position="64"/>
    </location>
</feature>
<sequence length="165" mass="17972">MLGLAVVTLMAAAVMIGFPETPVARSMRRWLIEAPARWLNRKNVWRTLFYVGLAAAGLAMIVLFEAEGAILYGAMAPEILTWAVLFDVGVLIDALLIAAAVMATNGLRVARLQAKAFTERLAVAIRRTAGRARRARPAIRPTKKPAADDRPAWGLQPAYRAFSMA</sequence>
<reference evidence="3" key="1">
    <citation type="journal article" date="2019" name="Int. J. Syst. Evol. Microbiol.">
        <title>The Global Catalogue of Microorganisms (GCM) 10K type strain sequencing project: providing services to taxonomists for standard genome sequencing and annotation.</title>
        <authorList>
            <consortium name="The Broad Institute Genomics Platform"/>
            <consortium name="The Broad Institute Genome Sequencing Center for Infectious Disease"/>
            <person name="Wu L."/>
            <person name="Ma J."/>
        </authorList>
    </citation>
    <scope>NUCLEOTIDE SEQUENCE [LARGE SCALE GENOMIC DNA]</scope>
    <source>
        <strain evidence="3">JCM 12125</strain>
    </source>
</reference>
<keyword evidence="3" id="KW-1185">Reference proteome</keyword>
<comment type="caution">
    <text evidence="2">The sequence shown here is derived from an EMBL/GenBank/DDBJ whole genome shotgun (WGS) entry which is preliminary data.</text>
</comment>
<dbReference type="RefSeq" id="WP_374038156.1">
    <property type="nucleotide sequence ID" value="NZ_CP169082.1"/>
</dbReference>
<keyword evidence="1" id="KW-0472">Membrane</keyword>
<evidence type="ECO:0000313" key="2">
    <source>
        <dbReference type="EMBL" id="MFC5345076.1"/>
    </source>
</evidence>
<feature type="transmembrane region" description="Helical" evidence="1">
    <location>
        <begin position="6"/>
        <end position="23"/>
    </location>
</feature>
<gene>
    <name evidence="2" type="ORF">ACFPIE_14220</name>
</gene>
<name>A0ABW0FV92_9CAUL</name>
<evidence type="ECO:0000256" key="1">
    <source>
        <dbReference type="SAM" id="Phobius"/>
    </source>
</evidence>
<protein>
    <submittedName>
        <fullName evidence="2">Uncharacterized protein</fullName>
    </submittedName>
</protein>
<organism evidence="2 3">
    <name type="scientific">Brevundimonas staleyi</name>
    <dbReference type="NCBI Taxonomy" id="74326"/>
    <lineage>
        <taxon>Bacteria</taxon>
        <taxon>Pseudomonadati</taxon>
        <taxon>Pseudomonadota</taxon>
        <taxon>Alphaproteobacteria</taxon>
        <taxon>Caulobacterales</taxon>
        <taxon>Caulobacteraceae</taxon>
        <taxon>Brevundimonas</taxon>
    </lineage>
</organism>